<organism evidence="2 3">
    <name type="scientific">Xylanibacter rarus</name>
    <dbReference type="NCBI Taxonomy" id="1676614"/>
    <lineage>
        <taxon>Bacteria</taxon>
        <taxon>Pseudomonadati</taxon>
        <taxon>Bacteroidota</taxon>
        <taxon>Bacteroidia</taxon>
        <taxon>Bacteroidales</taxon>
        <taxon>Prevotellaceae</taxon>
        <taxon>Xylanibacter</taxon>
    </lineage>
</organism>
<evidence type="ECO:0000313" key="3">
    <source>
        <dbReference type="Proteomes" id="UP000036951"/>
    </source>
</evidence>
<comment type="caution">
    <text evidence="2">The sequence shown here is derived from an EMBL/GenBank/DDBJ whole genome shotgun (WGS) entry which is preliminary data.</text>
</comment>
<name>A0A8E1QYT8_9BACT</name>
<accession>A0A8E1QYT8</accession>
<gene>
    <name evidence="2" type="ORF">ACU52_03080</name>
</gene>
<keyword evidence="1" id="KW-0472">Membrane</keyword>
<dbReference type="Proteomes" id="UP000036951">
    <property type="component" value="Unassembled WGS sequence"/>
</dbReference>
<protein>
    <submittedName>
        <fullName evidence="2">Uncharacterized protein</fullName>
    </submittedName>
</protein>
<reference evidence="2 3" key="1">
    <citation type="submission" date="2015-06" db="EMBL/GenBank/DDBJ databases">
        <title>Prevotella sp. 109, sp. nov., a novel member of the family Prevotellaceae isolated from human faeces.</title>
        <authorList>
            <person name="Shkoporov A.N."/>
            <person name="Chaplin A.V."/>
            <person name="Kafarskaia L.I."/>
            <person name="Efimov B.A."/>
        </authorList>
    </citation>
    <scope>NUCLEOTIDE SEQUENCE [LARGE SCALE GENOMIC DNA]</scope>
    <source>
        <strain evidence="2 3">109</strain>
    </source>
</reference>
<keyword evidence="1" id="KW-0812">Transmembrane</keyword>
<dbReference type="OrthoDB" id="1080645at2"/>
<sequence>MDNATKPQTYNSISEIRERKETILAEMRKDNADIGKKWKSLFQKSPERKKGITVASVISTGTGLIDGFLFVWKIYRKFKKR</sequence>
<feature type="transmembrane region" description="Helical" evidence="1">
    <location>
        <begin position="51"/>
        <end position="72"/>
    </location>
</feature>
<keyword evidence="3" id="KW-1185">Reference proteome</keyword>
<dbReference type="AlphaFoldDB" id="A0A8E1QYT8"/>
<proteinExistence type="predicted"/>
<keyword evidence="1" id="KW-1133">Transmembrane helix</keyword>
<evidence type="ECO:0000256" key="1">
    <source>
        <dbReference type="SAM" id="Phobius"/>
    </source>
</evidence>
<evidence type="ECO:0000313" key="2">
    <source>
        <dbReference type="EMBL" id="KOO69346.1"/>
    </source>
</evidence>
<dbReference type="EMBL" id="LFQU01000003">
    <property type="protein sequence ID" value="KOO69346.1"/>
    <property type="molecule type" value="Genomic_DNA"/>
</dbReference>
<dbReference type="RefSeq" id="WP_053397727.1">
    <property type="nucleotide sequence ID" value="NZ_LFQU01000003.1"/>
</dbReference>